<feature type="domain" description="Lon N-terminal" evidence="14">
    <location>
        <begin position="13"/>
        <end position="262"/>
    </location>
</feature>
<dbReference type="FunFam" id="3.40.50.300:FF:000021">
    <property type="entry name" value="Lon protease homolog"/>
    <property type="match status" value="1"/>
</dbReference>
<dbReference type="SUPFAM" id="SSF88697">
    <property type="entry name" value="PUA domain-like"/>
    <property type="match status" value="1"/>
</dbReference>
<evidence type="ECO:0000256" key="7">
    <source>
        <dbReference type="ARBA" id="ARBA00050665"/>
    </source>
</evidence>
<dbReference type="FunCoup" id="A0A0G4EQP3">
    <property type="interactions" value="147"/>
</dbReference>
<dbReference type="Gene3D" id="3.40.50.300">
    <property type="entry name" value="P-loop containing nucleotide triphosphate hydrolases"/>
    <property type="match status" value="1"/>
</dbReference>
<evidence type="ECO:0000256" key="8">
    <source>
        <dbReference type="PIRNR" id="PIRNR001174"/>
    </source>
</evidence>
<gene>
    <name evidence="15" type="ORF">Vbra_12649</name>
</gene>
<dbReference type="InterPro" id="IPR004815">
    <property type="entry name" value="Lon_bac/euk-typ"/>
</dbReference>
<proteinExistence type="inferred from homology"/>
<dbReference type="InterPro" id="IPR046336">
    <property type="entry name" value="Lon_prtase_N_sf"/>
</dbReference>
<dbReference type="Pfam" id="PF00004">
    <property type="entry name" value="AAA"/>
    <property type="match status" value="1"/>
</dbReference>
<dbReference type="GO" id="GO:0005524">
    <property type="term" value="F:ATP binding"/>
    <property type="evidence" value="ECO:0007669"/>
    <property type="project" value="UniProtKB-KW"/>
</dbReference>
<dbReference type="GO" id="GO:0016887">
    <property type="term" value="F:ATP hydrolysis activity"/>
    <property type="evidence" value="ECO:0007669"/>
    <property type="project" value="InterPro"/>
</dbReference>
<evidence type="ECO:0000256" key="4">
    <source>
        <dbReference type="ARBA" id="ARBA00022801"/>
    </source>
</evidence>
<dbReference type="SMART" id="SM00464">
    <property type="entry name" value="LON"/>
    <property type="match status" value="1"/>
</dbReference>
<dbReference type="Gene3D" id="3.30.230.10">
    <property type="match status" value="1"/>
</dbReference>
<dbReference type="NCBIfam" id="TIGR00763">
    <property type="entry name" value="lon"/>
    <property type="match status" value="1"/>
</dbReference>
<dbReference type="SMART" id="SM00382">
    <property type="entry name" value="AAA"/>
    <property type="match status" value="1"/>
</dbReference>
<reference evidence="15 16" key="1">
    <citation type="submission" date="2014-11" db="EMBL/GenBank/DDBJ databases">
        <authorList>
            <person name="Zhu J."/>
            <person name="Qi W."/>
            <person name="Song R."/>
        </authorList>
    </citation>
    <scope>NUCLEOTIDE SEQUENCE [LARGE SCALE GENOMIC DNA]</scope>
</reference>
<feature type="domain" description="Lon proteolytic" evidence="13">
    <location>
        <begin position="696"/>
        <end position="887"/>
    </location>
</feature>
<comment type="similarity">
    <text evidence="8 11">Belongs to the peptidase S16 family.</text>
</comment>
<protein>
    <recommendedName>
        <fullName evidence="8">Lon protease homolog</fullName>
        <ecNumber evidence="8">3.4.21.-</ecNumber>
    </recommendedName>
</protein>
<dbReference type="InterPro" id="IPR003593">
    <property type="entry name" value="AAA+_ATPase"/>
</dbReference>
<evidence type="ECO:0000259" key="14">
    <source>
        <dbReference type="PROSITE" id="PS51787"/>
    </source>
</evidence>
<dbReference type="EMBL" id="CDMY01000289">
    <property type="protein sequence ID" value="CEL99782.1"/>
    <property type="molecule type" value="Genomic_DNA"/>
</dbReference>
<dbReference type="InterPro" id="IPR008269">
    <property type="entry name" value="Lon_proteolytic"/>
</dbReference>
<keyword evidence="2 8" id="KW-0645">Protease</keyword>
<dbReference type="InterPro" id="IPR020568">
    <property type="entry name" value="Ribosomal_Su5_D2-typ_SF"/>
</dbReference>
<feature type="active site" evidence="9 11">
    <location>
        <position position="793"/>
    </location>
</feature>
<dbReference type="InterPro" id="IPR015947">
    <property type="entry name" value="PUA-like_sf"/>
</dbReference>
<keyword evidence="6 8" id="KW-0067">ATP-binding</keyword>
<dbReference type="PRINTS" id="PR00830">
    <property type="entry name" value="ENDOLAPTASE"/>
</dbReference>
<comment type="subcellular location">
    <subcellularLocation>
        <location evidence="1">Cytoplasm</location>
    </subcellularLocation>
</comment>
<keyword evidence="16" id="KW-1185">Reference proteome</keyword>
<organism evidence="15 16">
    <name type="scientific">Vitrella brassicaformis (strain CCMP3155)</name>
    <dbReference type="NCBI Taxonomy" id="1169540"/>
    <lineage>
        <taxon>Eukaryota</taxon>
        <taxon>Sar</taxon>
        <taxon>Alveolata</taxon>
        <taxon>Colpodellida</taxon>
        <taxon>Vitrellaceae</taxon>
        <taxon>Vitrella</taxon>
    </lineage>
</organism>
<dbReference type="Gene3D" id="2.30.130.40">
    <property type="entry name" value="LON domain-like"/>
    <property type="match status" value="1"/>
</dbReference>
<sequence>MEDALLSAASIPSPLLIFIHSSPLFPNTRARLPLSSAAFEEFLQLVDSTTAVRMGVFCRKHAQPDKDTHRKADKPTMDFYAIGTICRVFRAARGSDGACFLEVEGLARCEATDVVDNGGRHKTDRFRWAYVSLRRDQQKGNGDNEAQIQALLMSVQNHLTDFIHSSVNRGEKPTPGTDEATSNNKAASSPAMYGSALQAYIDRLMASSSSLSDGALTRASVVCDLAASLMTQASVEERQKVLEALDVEDRLRRVQALLLKVIEAHKLADKIDGNLAREVREQLIRRKMQELQKELRSLRQSSSSPSSSQPTDKDKAANNNHNNTSASEEDEDDVARLRNAISKAGMEGEALKAAKRELRRLEALQPAHPEYMVCRTYLETLVSVPWTKHSEDSLDVQRAREILDEDHYGLEEVKKRILQFLAVRRLRNDMKGPILCLSGPPGVGKTSLASSVAQALGREFHRISLGGVRDEAEIRGHRRTYIGALPGVIVQAMVHTGVRNPVLLLDEVNKLSYGNPLHNPSAALLEVLDPKQNHKFTDHYLGVPYDLSRVFFICTANTLTTMPRALRDRLEVVHISGYTMHEKERIAERHLIPNNLHTHGLTDKDGKAALEISPEIIQEIICKYTAESGVRELDRCIAAICRWAALKATDGDAAAASEPPPPAATAAPQSVISVQKEDLVDILGNEKYSLGVAHRLTTPGIAIGLAVNSTGGDILFIETSKVQGSGGLIVTGQLGEVMQESVRTALTILQAKALNKPPSDDVQGDIGMLPSAFSDIDLHVHFPAGAVAKDGPSAGLATTIALASLLTGRLVRSDTAWTGEVTLRGHVLPVGGIKEKVLAAHRAGICRVVLPSANKPQLRDIPKDISESMEFPLVTSVDEALQMAFVDDSETGEGTADEDSSKGRAVNDVPLVRAIIAAKL</sequence>
<dbReference type="GO" id="GO:0004252">
    <property type="term" value="F:serine-type endopeptidase activity"/>
    <property type="evidence" value="ECO:0007669"/>
    <property type="project" value="UniProtKB-UniRule"/>
</dbReference>
<dbReference type="InterPro" id="IPR003111">
    <property type="entry name" value="Lon_prtase_N"/>
</dbReference>
<dbReference type="SUPFAM" id="SSF54211">
    <property type="entry name" value="Ribosomal protein S5 domain 2-like"/>
    <property type="match status" value="1"/>
</dbReference>
<dbReference type="Pfam" id="PF02190">
    <property type="entry name" value="LON_substr_bdg"/>
    <property type="match status" value="1"/>
</dbReference>
<evidence type="ECO:0000256" key="10">
    <source>
        <dbReference type="PIRSR" id="PIRSR001174-2"/>
    </source>
</evidence>
<dbReference type="FunFam" id="1.20.5.5270:FF:000002">
    <property type="entry name" value="Lon protease homolog"/>
    <property type="match status" value="1"/>
</dbReference>
<dbReference type="InParanoid" id="A0A0G4EQP3"/>
<dbReference type="AlphaFoldDB" id="A0A0G4EQP3"/>
<dbReference type="PROSITE" id="PS51786">
    <property type="entry name" value="LON_PROTEOLYTIC"/>
    <property type="match status" value="1"/>
</dbReference>
<keyword evidence="4 8" id="KW-0378">Hydrolase</keyword>
<dbReference type="InterPro" id="IPR054594">
    <property type="entry name" value="Lon_lid"/>
</dbReference>
<evidence type="ECO:0000259" key="13">
    <source>
        <dbReference type="PROSITE" id="PS51786"/>
    </source>
</evidence>
<dbReference type="STRING" id="1169540.A0A0G4EQP3"/>
<comment type="catalytic activity">
    <reaction evidence="7">
        <text>Hydrolysis of proteins in presence of ATP.</text>
        <dbReference type="EC" id="3.4.21.53"/>
    </reaction>
</comment>
<dbReference type="VEuPathDB" id="CryptoDB:Vbra_12649"/>
<evidence type="ECO:0000256" key="11">
    <source>
        <dbReference type="PROSITE-ProRule" id="PRU01122"/>
    </source>
</evidence>
<dbReference type="Gene3D" id="1.20.5.5270">
    <property type="match status" value="1"/>
</dbReference>
<dbReference type="InterPro" id="IPR014721">
    <property type="entry name" value="Ribsml_uS5_D2-typ_fold_subgr"/>
</dbReference>
<dbReference type="PANTHER" id="PTHR10046">
    <property type="entry name" value="ATP DEPENDENT LON PROTEASE FAMILY MEMBER"/>
    <property type="match status" value="1"/>
</dbReference>
<keyword evidence="3 8" id="KW-0547">Nucleotide-binding</keyword>
<dbReference type="GO" id="GO:0030163">
    <property type="term" value="P:protein catabolic process"/>
    <property type="evidence" value="ECO:0007669"/>
    <property type="project" value="InterPro"/>
</dbReference>
<feature type="region of interest" description="Disordered" evidence="12">
    <location>
        <begin position="294"/>
        <end position="334"/>
    </location>
</feature>
<feature type="compositionally biased region" description="Low complexity" evidence="12">
    <location>
        <begin position="298"/>
        <end position="310"/>
    </location>
</feature>
<accession>A0A0G4EQP3</accession>
<evidence type="ECO:0000313" key="16">
    <source>
        <dbReference type="Proteomes" id="UP000041254"/>
    </source>
</evidence>
<keyword evidence="5 8" id="KW-0720">Serine protease</keyword>
<evidence type="ECO:0000256" key="5">
    <source>
        <dbReference type="ARBA" id="ARBA00022825"/>
    </source>
</evidence>
<evidence type="ECO:0000256" key="2">
    <source>
        <dbReference type="ARBA" id="ARBA00022670"/>
    </source>
</evidence>
<dbReference type="Gene3D" id="1.10.8.60">
    <property type="match status" value="1"/>
</dbReference>
<dbReference type="Gene3D" id="1.20.58.1480">
    <property type="match status" value="1"/>
</dbReference>
<dbReference type="GO" id="GO:0004176">
    <property type="term" value="F:ATP-dependent peptidase activity"/>
    <property type="evidence" value="ECO:0007669"/>
    <property type="project" value="UniProtKB-UniRule"/>
</dbReference>
<dbReference type="Pfam" id="PF05362">
    <property type="entry name" value="Lon_C"/>
    <property type="match status" value="1"/>
</dbReference>
<dbReference type="CDD" id="cd19500">
    <property type="entry name" value="RecA-like_Lon"/>
    <property type="match status" value="1"/>
</dbReference>
<dbReference type="OrthoDB" id="2411602at2759"/>
<dbReference type="Pfam" id="PF22667">
    <property type="entry name" value="Lon_lid"/>
    <property type="match status" value="1"/>
</dbReference>
<dbReference type="PhylomeDB" id="A0A0G4EQP3"/>
<evidence type="ECO:0000256" key="12">
    <source>
        <dbReference type="SAM" id="MobiDB-lite"/>
    </source>
</evidence>
<evidence type="ECO:0000256" key="9">
    <source>
        <dbReference type="PIRSR" id="PIRSR001174-1"/>
    </source>
</evidence>
<feature type="active site" evidence="9 11">
    <location>
        <position position="836"/>
    </location>
</feature>
<dbReference type="InterPro" id="IPR027065">
    <property type="entry name" value="Lon_Prtase"/>
</dbReference>
<dbReference type="GO" id="GO:0005737">
    <property type="term" value="C:cytoplasm"/>
    <property type="evidence" value="ECO:0007669"/>
    <property type="project" value="UniProtKB-SubCell"/>
</dbReference>
<dbReference type="Proteomes" id="UP000041254">
    <property type="component" value="Unassembled WGS sequence"/>
</dbReference>
<dbReference type="PROSITE" id="PS51787">
    <property type="entry name" value="LON_N"/>
    <property type="match status" value="1"/>
</dbReference>
<dbReference type="GO" id="GO:0006508">
    <property type="term" value="P:proteolysis"/>
    <property type="evidence" value="ECO:0007669"/>
    <property type="project" value="UniProtKB-KW"/>
</dbReference>
<dbReference type="EC" id="3.4.21.-" evidence="8"/>
<dbReference type="SUPFAM" id="SSF52540">
    <property type="entry name" value="P-loop containing nucleoside triphosphate hydrolases"/>
    <property type="match status" value="1"/>
</dbReference>
<feature type="region of interest" description="Disordered" evidence="12">
    <location>
        <begin position="166"/>
        <end position="188"/>
    </location>
</feature>
<evidence type="ECO:0000313" key="15">
    <source>
        <dbReference type="EMBL" id="CEL99782.1"/>
    </source>
</evidence>
<evidence type="ECO:0000256" key="1">
    <source>
        <dbReference type="ARBA" id="ARBA00004496"/>
    </source>
</evidence>
<dbReference type="OMA" id="EYFLHQQ"/>
<dbReference type="InterPro" id="IPR003959">
    <property type="entry name" value="ATPase_AAA_core"/>
</dbReference>
<dbReference type="InterPro" id="IPR027417">
    <property type="entry name" value="P-loop_NTPase"/>
</dbReference>
<feature type="binding site" evidence="10">
    <location>
        <begin position="439"/>
        <end position="446"/>
    </location>
    <ligand>
        <name>ATP</name>
        <dbReference type="ChEBI" id="CHEBI:30616"/>
    </ligand>
</feature>
<name>A0A0G4EQP3_VITBC</name>
<evidence type="ECO:0000256" key="6">
    <source>
        <dbReference type="ARBA" id="ARBA00022840"/>
    </source>
</evidence>
<dbReference type="PIRSF" id="PIRSF001174">
    <property type="entry name" value="Lon_proteas"/>
    <property type="match status" value="1"/>
</dbReference>
<evidence type="ECO:0000256" key="3">
    <source>
        <dbReference type="ARBA" id="ARBA00022741"/>
    </source>
</evidence>